<dbReference type="PANTHER" id="PTHR44366:SF1">
    <property type="entry name" value="UDP-N-ACETYLGLUCOSAMINE--PEPTIDE N-ACETYLGLUCOSAMINYLTRANSFERASE 110 KDA SUBUNIT"/>
    <property type="match status" value="1"/>
</dbReference>
<dbReference type="Gene3D" id="3.40.50.2000">
    <property type="entry name" value="Glycogen Phosphorylase B"/>
    <property type="match status" value="1"/>
</dbReference>
<comment type="similarity">
    <text evidence="2">Belongs to the glycosyltransferase 41 family. O-GlcNAc transferase subfamily.</text>
</comment>
<dbReference type="PANTHER" id="PTHR44366">
    <property type="entry name" value="UDP-N-ACETYLGLUCOSAMINE--PEPTIDE N-ACETYLGLUCOSAMINYLTRANSFERASE 110 KDA SUBUNIT"/>
    <property type="match status" value="1"/>
</dbReference>
<dbReference type="InterPro" id="IPR029489">
    <property type="entry name" value="OGT/SEC/SPY_C"/>
</dbReference>
<keyword evidence="6" id="KW-0677">Repeat</keyword>
<dbReference type="Pfam" id="PF13844">
    <property type="entry name" value="Glyco_transf_41"/>
    <property type="match status" value="2"/>
</dbReference>
<reference evidence="10" key="1">
    <citation type="submission" date="2021-09" db="EMBL/GenBank/DDBJ databases">
        <authorList>
            <consortium name="AG Swart"/>
            <person name="Singh M."/>
            <person name="Singh A."/>
            <person name="Seah K."/>
            <person name="Emmerich C."/>
        </authorList>
    </citation>
    <scope>NUCLEOTIDE SEQUENCE</scope>
    <source>
        <strain evidence="10">ATCC30299</strain>
    </source>
</reference>
<dbReference type="GO" id="GO:0097363">
    <property type="term" value="F:protein O-acetylglucosaminyltransferase activity"/>
    <property type="evidence" value="ECO:0007669"/>
    <property type="project" value="UniProtKB-EC"/>
</dbReference>
<evidence type="ECO:0000256" key="8">
    <source>
        <dbReference type="PROSITE-ProRule" id="PRU00339"/>
    </source>
</evidence>
<dbReference type="AlphaFoldDB" id="A0AAU9K5Y2"/>
<evidence type="ECO:0000256" key="7">
    <source>
        <dbReference type="ARBA" id="ARBA00022803"/>
    </source>
</evidence>
<dbReference type="SMART" id="SM00028">
    <property type="entry name" value="TPR"/>
    <property type="match status" value="7"/>
</dbReference>
<evidence type="ECO:0000256" key="5">
    <source>
        <dbReference type="ARBA" id="ARBA00022679"/>
    </source>
</evidence>
<feature type="domain" description="O-GlcNAc transferase C-terminal" evidence="9">
    <location>
        <begin position="305"/>
        <end position="535"/>
    </location>
</feature>
<evidence type="ECO:0000259" key="9">
    <source>
        <dbReference type="Pfam" id="PF13844"/>
    </source>
</evidence>
<evidence type="ECO:0000256" key="2">
    <source>
        <dbReference type="ARBA" id="ARBA00005386"/>
    </source>
</evidence>
<dbReference type="PROSITE" id="PS50005">
    <property type="entry name" value="TPR"/>
    <property type="match status" value="3"/>
</dbReference>
<comment type="caution">
    <text evidence="10">The sequence shown here is derived from an EMBL/GenBank/DDBJ whole genome shotgun (WGS) entry which is preliminary data.</text>
</comment>
<dbReference type="Gene3D" id="3.40.50.11380">
    <property type="match status" value="1"/>
</dbReference>
<name>A0AAU9K5Y2_9CILI</name>
<evidence type="ECO:0000313" key="10">
    <source>
        <dbReference type="EMBL" id="CAG9333422.1"/>
    </source>
</evidence>
<feature type="repeat" description="TPR" evidence="8">
    <location>
        <begin position="224"/>
        <end position="257"/>
    </location>
</feature>
<feature type="repeat" description="TPR" evidence="8">
    <location>
        <begin position="258"/>
        <end position="291"/>
    </location>
</feature>
<evidence type="ECO:0000256" key="4">
    <source>
        <dbReference type="ARBA" id="ARBA00022676"/>
    </source>
</evidence>
<sequence>MKLGFEIQDIGYPDIAHASPPELYFHQAQHFLFQKNLDMALRCFDLVCHLAPTNPSYWIAYAECLKLANCSNDSLRAYLAAASLQNSSALQVIIGYLYEELGFDNEALQSYDQSILLDPYKFEGYNYKGNLLRKLRKLQEAVEVFCTGIRMGGKNEHLYNNLGNCYLDSNLIIEAEQCYISAISIVPEMVAAHCNLSNVLKAQGRVSEALDQCKQAICIDPSYSDAYACMGNILKDTHNIQECLIYYQQALQLNPTSVVILNNLANALKDIGDVHNAIICYKKALEITPWFPEAYCNLIYSKIFICDWEDQQNSFIQMAKYIKYQVENKQLPSVQPFHAIIYPLAPEDKLTLSRKYAEHAQSLVSGYSIFPKSQPNEGKIRIGYVSSDFGDHPLSHLLQSIFKFHNRQYFEVYGFALSPNDKSEYRRIVEAGCDEFIDISGIDDPYKAAQVINQYNIDILVNLNGYTKGSRNEIFALKPGRVQAQFMGFPGTLGADYIPYMITDKSVCPPAYTHYYSEKMIWMPHSYFANDHAQSNRDVLDLSNRPTRQEYGLPDDKFIFANFNQLYKIDPDTFAIWMNILKRTPNSVLWLLRFPSVGEANIRKYASDYGIEQSRIIFTDVAQKRVHINRCFLADLCLDTPLYNGHTTGCDLLWSGLPMVTFPLKTMASRVASGLVTALECPEMIASSPSNYEEKAVQYANGPVVSQIESTLPKHIRSRLGSSELKLLRCKIEHKRLTAPLFNTEMWVRNLEKGLKEVMKIELENGSHSNIEIVP</sequence>
<dbReference type="InterPro" id="IPR037919">
    <property type="entry name" value="OGT"/>
</dbReference>
<keyword evidence="5" id="KW-0808">Transferase</keyword>
<dbReference type="SUPFAM" id="SSF48452">
    <property type="entry name" value="TPR-like"/>
    <property type="match status" value="2"/>
</dbReference>
<keyword evidence="7 8" id="KW-0802">TPR repeat</keyword>
<dbReference type="InterPro" id="IPR011990">
    <property type="entry name" value="TPR-like_helical_dom_sf"/>
</dbReference>
<dbReference type="InterPro" id="IPR019734">
    <property type="entry name" value="TPR_rpt"/>
</dbReference>
<comment type="pathway">
    <text evidence="1">Protein modification; protein glycosylation.</text>
</comment>
<keyword evidence="4" id="KW-0328">Glycosyltransferase</keyword>
<evidence type="ECO:0000256" key="6">
    <source>
        <dbReference type="ARBA" id="ARBA00022737"/>
    </source>
</evidence>
<dbReference type="GO" id="GO:0006493">
    <property type="term" value="P:protein O-linked glycosylation"/>
    <property type="evidence" value="ECO:0007669"/>
    <property type="project" value="InterPro"/>
</dbReference>
<accession>A0AAU9K5Y2</accession>
<evidence type="ECO:0000256" key="3">
    <source>
        <dbReference type="ARBA" id="ARBA00011970"/>
    </source>
</evidence>
<proteinExistence type="inferred from homology"/>
<feature type="domain" description="O-GlcNAc transferase C-terminal" evidence="9">
    <location>
        <begin position="547"/>
        <end position="750"/>
    </location>
</feature>
<dbReference type="Proteomes" id="UP001162131">
    <property type="component" value="Unassembled WGS sequence"/>
</dbReference>
<evidence type="ECO:0000313" key="11">
    <source>
        <dbReference type="Proteomes" id="UP001162131"/>
    </source>
</evidence>
<dbReference type="FunFam" id="3.40.50.2000:FF:000070">
    <property type="entry name" value="probable UDP-N-acetylglucosamine--peptide N-acetylglucosaminyltransferase SEC"/>
    <property type="match status" value="1"/>
</dbReference>
<dbReference type="Pfam" id="PF13431">
    <property type="entry name" value="TPR_17"/>
    <property type="match status" value="1"/>
</dbReference>
<feature type="repeat" description="TPR" evidence="8">
    <location>
        <begin position="88"/>
        <end position="121"/>
    </location>
</feature>
<evidence type="ECO:0000256" key="1">
    <source>
        <dbReference type="ARBA" id="ARBA00004922"/>
    </source>
</evidence>
<dbReference type="EC" id="2.4.1.255" evidence="3"/>
<dbReference type="Gene3D" id="1.25.40.10">
    <property type="entry name" value="Tetratricopeptide repeat domain"/>
    <property type="match status" value="4"/>
</dbReference>
<organism evidence="10 11">
    <name type="scientific">Blepharisma stoltei</name>
    <dbReference type="NCBI Taxonomy" id="1481888"/>
    <lineage>
        <taxon>Eukaryota</taxon>
        <taxon>Sar</taxon>
        <taxon>Alveolata</taxon>
        <taxon>Ciliophora</taxon>
        <taxon>Postciliodesmatophora</taxon>
        <taxon>Heterotrichea</taxon>
        <taxon>Heterotrichida</taxon>
        <taxon>Blepharismidae</taxon>
        <taxon>Blepharisma</taxon>
    </lineage>
</organism>
<gene>
    <name evidence="10" type="ORF">BSTOLATCC_MIC58235</name>
</gene>
<keyword evidence="11" id="KW-1185">Reference proteome</keyword>
<dbReference type="EMBL" id="CAJZBQ010000056">
    <property type="protein sequence ID" value="CAG9333422.1"/>
    <property type="molecule type" value="Genomic_DNA"/>
</dbReference>
<dbReference type="Pfam" id="PF13181">
    <property type="entry name" value="TPR_8"/>
    <property type="match status" value="1"/>
</dbReference>
<protein>
    <recommendedName>
        <fullName evidence="3">protein O-GlcNAc transferase</fullName>
        <ecNumber evidence="3">2.4.1.255</ecNumber>
    </recommendedName>
</protein>